<keyword evidence="2" id="KW-1185">Reference proteome</keyword>
<dbReference type="Proteomes" id="UP001056778">
    <property type="component" value="Chromosome 2"/>
</dbReference>
<evidence type="ECO:0000313" key="2">
    <source>
        <dbReference type="Proteomes" id="UP001056778"/>
    </source>
</evidence>
<comment type="caution">
    <text evidence="1">The sequence shown here is derived from an EMBL/GenBank/DDBJ whole genome shotgun (WGS) entry which is preliminary data.</text>
</comment>
<sequence>MRPQTLDSCTHSAYKSLIYVLAFFHAVVQERRRYDKIGWNICYDFNESDFNVCVQILDTYLMKAVEAKDTRIPWNSLKYLIGEVMYGGRVIDDFDRRIVKVYMDEYMGDFLFDHFQPFHFYHDETVDYVIPPDGTKDDYIAAIDELPLANSPEVFGLHPNAEIGYYTQATKEMWMLLIELQPQTGASGEGISREEFILNVSNDILEKLPDEYEIWKVRRDFQLTMTPTIIVLLQELERFNKLIHTMTRTLKQLKRALAGEIGMDATLDNVAYSLFNGQLPAAWRKLTPATCKNLGGWMVFFLKRQEQYFNWTIQGDPMVLWLSGLHIPETYLAALVQIACRKNNWPLDRSTLYTKVTKFRDPLDIEERPEQGTCLVHGLYLEGARWDVESDCLKRSRPKILVEELPVMSVIPIEAHRLKLQNTLRTPVYTTSLRRNAMGVGLVFEADLGTNEHLSHWVLQGVCLVLNTDD</sequence>
<proteinExistence type="predicted"/>
<accession>A0ACB9TQ57</accession>
<dbReference type="EMBL" id="CM043016">
    <property type="protein sequence ID" value="KAI4469011.1"/>
    <property type="molecule type" value="Genomic_DNA"/>
</dbReference>
<evidence type="ECO:0000313" key="1">
    <source>
        <dbReference type="EMBL" id="KAI4469011.1"/>
    </source>
</evidence>
<name>A0ACB9TQ57_HOLOL</name>
<organism evidence="1 2">
    <name type="scientific">Holotrichia oblita</name>
    <name type="common">Chafer beetle</name>
    <dbReference type="NCBI Taxonomy" id="644536"/>
    <lineage>
        <taxon>Eukaryota</taxon>
        <taxon>Metazoa</taxon>
        <taxon>Ecdysozoa</taxon>
        <taxon>Arthropoda</taxon>
        <taxon>Hexapoda</taxon>
        <taxon>Insecta</taxon>
        <taxon>Pterygota</taxon>
        <taxon>Neoptera</taxon>
        <taxon>Endopterygota</taxon>
        <taxon>Coleoptera</taxon>
        <taxon>Polyphaga</taxon>
        <taxon>Scarabaeiformia</taxon>
        <taxon>Scarabaeidae</taxon>
        <taxon>Melolonthinae</taxon>
        <taxon>Holotrichia</taxon>
    </lineage>
</organism>
<gene>
    <name evidence="1" type="ORF">MML48_2g00008341</name>
</gene>
<protein>
    <submittedName>
        <fullName evidence="1">Dynein heavy chain</fullName>
    </submittedName>
</protein>
<reference evidence="1" key="1">
    <citation type="submission" date="2022-04" db="EMBL/GenBank/DDBJ databases">
        <title>Chromosome-scale genome assembly of Holotrichia oblita Faldermann.</title>
        <authorList>
            <person name="Rongchong L."/>
        </authorList>
    </citation>
    <scope>NUCLEOTIDE SEQUENCE</scope>
    <source>
        <strain evidence="1">81SQS9</strain>
    </source>
</reference>